<dbReference type="SUPFAM" id="SSF50814">
    <property type="entry name" value="Lipocalins"/>
    <property type="match status" value="1"/>
</dbReference>
<dbReference type="InterPro" id="IPR015231">
    <property type="entry name" value="DUF1934"/>
</dbReference>
<reference evidence="1 2" key="1">
    <citation type="submission" date="2015-09" db="EMBL/GenBank/DDBJ databases">
        <authorList>
            <consortium name="Pathogen Informatics"/>
        </authorList>
    </citation>
    <scope>NUCLEOTIDE SEQUENCE [LARGE SCALE GENOMIC DNA]</scope>
    <source>
        <strain evidence="1 2">2789STDY5834889</strain>
    </source>
</reference>
<protein>
    <submittedName>
        <fullName evidence="1">Uncharacterized beta-barrel protein ywiB</fullName>
    </submittedName>
</protein>
<organism evidence="1 2">
    <name type="scientific">[Ruminococcus] torques</name>
    <dbReference type="NCBI Taxonomy" id="33039"/>
    <lineage>
        <taxon>Bacteria</taxon>
        <taxon>Bacillati</taxon>
        <taxon>Bacillota</taxon>
        <taxon>Clostridia</taxon>
        <taxon>Lachnospirales</taxon>
        <taxon>Lachnospiraceae</taxon>
        <taxon>Mediterraneibacter</taxon>
    </lineage>
</organism>
<dbReference type="Proteomes" id="UP000078383">
    <property type="component" value="Unassembled WGS sequence"/>
</dbReference>
<dbReference type="AlphaFoldDB" id="A0A173VXI8"/>
<dbReference type="Gene3D" id="2.40.128.20">
    <property type="match status" value="1"/>
</dbReference>
<dbReference type="EMBL" id="CZBX01000016">
    <property type="protein sequence ID" value="CUQ92682.1"/>
    <property type="molecule type" value="Genomic_DNA"/>
</dbReference>
<proteinExistence type="predicted"/>
<dbReference type="RefSeq" id="WP_055166450.1">
    <property type="nucleotide sequence ID" value="NZ_CZBX01000016.1"/>
</dbReference>
<dbReference type="Pfam" id="PF09148">
    <property type="entry name" value="DUF1934"/>
    <property type="match status" value="1"/>
</dbReference>
<sequence>MTKDVLVSISGMHEEIVAVTPEVEEDENEAIEVVTPATYYLKNGKHYIVYEEVVEGTSGVIKNRIKINGDECVEIVKSGLSNSHMIFEKNKKNQTFYKTPYGQMLIGVNTRHLQVDFEEDKIAVQIDYELDVNHEPMADCKIRMNIVSKDSGKFSVLS</sequence>
<name>A0A173VXI8_9FIRM</name>
<dbReference type="OrthoDB" id="1680906at2"/>
<accession>A0A173VXI8</accession>
<dbReference type="InterPro" id="IPR012674">
    <property type="entry name" value="Calycin"/>
</dbReference>
<evidence type="ECO:0000313" key="1">
    <source>
        <dbReference type="EMBL" id="CUQ92682.1"/>
    </source>
</evidence>
<evidence type="ECO:0000313" key="2">
    <source>
        <dbReference type="Proteomes" id="UP000078383"/>
    </source>
</evidence>
<gene>
    <name evidence="1" type="primary">ywiB</name>
    <name evidence="1" type="ORF">ERS852502_02684</name>
</gene>